<evidence type="ECO:0000313" key="2">
    <source>
        <dbReference type="Proteomes" id="UP000229681"/>
    </source>
</evidence>
<dbReference type="Proteomes" id="UP000229681">
    <property type="component" value="Unassembled WGS sequence"/>
</dbReference>
<dbReference type="InterPro" id="IPR036390">
    <property type="entry name" value="WH_DNA-bd_sf"/>
</dbReference>
<sequence>AERYFPVAYHTFAERLLDELKASLTAEQVAAIIDRIVTSIAARYGSLQLSGSLEERLHKLVAILGEEGFRAAVRRVENGALQAELNCPYVFIGQRHPEVCRIDHAIIRSVLGRDVQRTACVLEGDRLCIFSVAES</sequence>
<comment type="caution">
    <text evidence="1">The sequence shown here is derived from an EMBL/GenBank/DDBJ whole genome shotgun (WGS) entry which is preliminary data.</text>
</comment>
<evidence type="ECO:0000313" key="1">
    <source>
        <dbReference type="EMBL" id="PJF34634.1"/>
    </source>
</evidence>
<dbReference type="SUPFAM" id="SSF46785">
    <property type="entry name" value="Winged helix' DNA-binding domain"/>
    <property type="match status" value="1"/>
</dbReference>
<name>A0A2M8PAQ6_9CHLR</name>
<reference evidence="1 2" key="1">
    <citation type="submission" date="2017-11" db="EMBL/GenBank/DDBJ databases">
        <title>Evolution of Phototrophy in the Chloroflexi Phylum Driven by Horizontal Gene Transfer.</title>
        <authorList>
            <person name="Ward L.M."/>
            <person name="Hemp J."/>
            <person name="Shih P.M."/>
            <person name="Mcglynn S.E."/>
            <person name="Fischer W."/>
        </authorList>
    </citation>
    <scope>NUCLEOTIDE SEQUENCE [LARGE SCALE GENOMIC DNA]</scope>
    <source>
        <strain evidence="1">JP3_13</strain>
    </source>
</reference>
<proteinExistence type="predicted"/>
<protein>
    <recommendedName>
        <fullName evidence="3">Metanogen output domain-containing protein</fullName>
    </recommendedName>
</protein>
<accession>A0A2M8PAQ6</accession>
<dbReference type="EMBL" id="PGTM01000319">
    <property type="protein sequence ID" value="PJF34634.1"/>
    <property type="molecule type" value="Genomic_DNA"/>
</dbReference>
<feature type="non-terminal residue" evidence="1">
    <location>
        <position position="1"/>
    </location>
</feature>
<dbReference type="AlphaFoldDB" id="A0A2M8PAQ6"/>
<organism evidence="1 2">
    <name type="scientific">Candidatus Thermofonsia Clade 1 bacterium</name>
    <dbReference type="NCBI Taxonomy" id="2364210"/>
    <lineage>
        <taxon>Bacteria</taxon>
        <taxon>Bacillati</taxon>
        <taxon>Chloroflexota</taxon>
        <taxon>Candidatus Thermofontia</taxon>
        <taxon>Candidatus Thermofonsia Clade 1</taxon>
    </lineage>
</organism>
<gene>
    <name evidence="1" type="ORF">CUN49_14685</name>
</gene>
<evidence type="ECO:0008006" key="3">
    <source>
        <dbReference type="Google" id="ProtNLM"/>
    </source>
</evidence>